<evidence type="ECO:0000256" key="1">
    <source>
        <dbReference type="SAM" id="Phobius"/>
    </source>
</evidence>
<proteinExistence type="predicted"/>
<feature type="transmembrane region" description="Helical" evidence="1">
    <location>
        <begin position="87"/>
        <end position="105"/>
    </location>
</feature>
<evidence type="ECO:0000313" key="2">
    <source>
        <dbReference type="EMBL" id="MFD0740444.1"/>
    </source>
</evidence>
<keyword evidence="1" id="KW-1133">Transmembrane helix</keyword>
<keyword evidence="1" id="KW-0812">Transmembrane</keyword>
<gene>
    <name evidence="2" type="ORF">ACFQZQ_14255</name>
</gene>
<organism evidence="2 3">
    <name type="scientific">Lysobacter koreensis</name>
    <dbReference type="NCBI Taxonomy" id="266122"/>
    <lineage>
        <taxon>Bacteria</taxon>
        <taxon>Pseudomonadati</taxon>
        <taxon>Pseudomonadota</taxon>
        <taxon>Gammaproteobacteria</taxon>
        <taxon>Lysobacterales</taxon>
        <taxon>Lysobacteraceae</taxon>
        <taxon>Lysobacter</taxon>
    </lineage>
</organism>
<dbReference type="Proteomes" id="UP001597090">
    <property type="component" value="Unassembled WGS sequence"/>
</dbReference>
<feature type="transmembrane region" description="Helical" evidence="1">
    <location>
        <begin position="111"/>
        <end position="131"/>
    </location>
</feature>
<evidence type="ECO:0000313" key="3">
    <source>
        <dbReference type="Proteomes" id="UP001597090"/>
    </source>
</evidence>
<reference evidence="3" key="1">
    <citation type="journal article" date="2019" name="Int. J. Syst. Evol. Microbiol.">
        <title>The Global Catalogue of Microorganisms (GCM) 10K type strain sequencing project: providing services to taxonomists for standard genome sequencing and annotation.</title>
        <authorList>
            <consortium name="The Broad Institute Genomics Platform"/>
            <consortium name="The Broad Institute Genome Sequencing Center for Infectious Disease"/>
            <person name="Wu L."/>
            <person name="Ma J."/>
        </authorList>
    </citation>
    <scope>NUCLEOTIDE SEQUENCE [LARGE SCALE GENOMIC DNA]</scope>
    <source>
        <strain evidence="3">CCUG 55491</strain>
    </source>
</reference>
<keyword evidence="3" id="KW-1185">Reference proteome</keyword>
<dbReference type="EMBL" id="JBHTIH010000008">
    <property type="protein sequence ID" value="MFD0740444.1"/>
    <property type="molecule type" value="Genomic_DNA"/>
</dbReference>
<accession>A0ABW2YRN8</accession>
<protein>
    <submittedName>
        <fullName evidence="2">Uncharacterized protein</fullName>
    </submittedName>
</protein>
<comment type="caution">
    <text evidence="2">The sequence shown here is derived from an EMBL/GenBank/DDBJ whole genome shotgun (WGS) entry which is preliminary data.</text>
</comment>
<sequence length="140" mass="14288">MGRTILGMLAGIVAMVLVIMGVEAVGHMLHPPPPGLDPLNPAHAAAFAAFVAQMPFAAKAMLALAWTSGAFVGGLVAAKIARHQRAAALLVALVVMSGVVGMVVAVPHPSWLVAAGLLLPIPAALLAAHLVDRRRTVPHV</sequence>
<name>A0ABW2YRN8_9GAMM</name>
<dbReference type="RefSeq" id="WP_386813593.1">
    <property type="nucleotide sequence ID" value="NZ_JBHTIH010000008.1"/>
</dbReference>
<feature type="transmembrane region" description="Helical" evidence="1">
    <location>
        <begin position="7"/>
        <end position="29"/>
    </location>
</feature>
<keyword evidence="1" id="KW-0472">Membrane</keyword>